<dbReference type="InterPro" id="IPR010982">
    <property type="entry name" value="Lambda_DNA-bd_dom_sf"/>
</dbReference>
<name>A0ABX9DAV8_9RHOB</name>
<comment type="caution">
    <text evidence="3">The sequence shown here is derived from an EMBL/GenBank/DDBJ whole genome shotgun (WGS) entry which is preliminary data.</text>
</comment>
<dbReference type="InterPro" id="IPR015927">
    <property type="entry name" value="Peptidase_S24_S26A/B/C"/>
</dbReference>
<dbReference type="Pfam" id="PF00717">
    <property type="entry name" value="Peptidase_S24"/>
    <property type="match status" value="1"/>
</dbReference>
<organism evidence="3 4">
    <name type="scientific">Rhodovulum viride</name>
    <dbReference type="NCBI Taxonomy" id="1231134"/>
    <lineage>
        <taxon>Bacteria</taxon>
        <taxon>Pseudomonadati</taxon>
        <taxon>Pseudomonadota</taxon>
        <taxon>Alphaproteobacteria</taxon>
        <taxon>Rhodobacterales</taxon>
        <taxon>Paracoccaceae</taxon>
        <taxon>Rhodovulum</taxon>
    </lineage>
</organism>
<evidence type="ECO:0000256" key="1">
    <source>
        <dbReference type="SAM" id="MobiDB-lite"/>
    </source>
</evidence>
<gene>
    <name evidence="3" type="ORF">BYZ73_20405</name>
</gene>
<accession>A0ABX9DAV8</accession>
<dbReference type="SUPFAM" id="SSF51306">
    <property type="entry name" value="LexA/Signal peptidase"/>
    <property type="match status" value="1"/>
</dbReference>
<dbReference type="InterPro" id="IPR001387">
    <property type="entry name" value="Cro/C1-type_HTH"/>
</dbReference>
<dbReference type="Pfam" id="PF13443">
    <property type="entry name" value="HTH_26"/>
    <property type="match status" value="1"/>
</dbReference>
<dbReference type="InterPro" id="IPR036286">
    <property type="entry name" value="LexA/Signal_pep-like_sf"/>
</dbReference>
<evidence type="ECO:0000313" key="4">
    <source>
        <dbReference type="Proteomes" id="UP000248659"/>
    </source>
</evidence>
<dbReference type="EMBL" id="MUAV01000054">
    <property type="protein sequence ID" value="RAP39462.1"/>
    <property type="molecule type" value="Genomic_DNA"/>
</dbReference>
<dbReference type="PROSITE" id="PS50943">
    <property type="entry name" value="HTH_CROC1"/>
    <property type="match status" value="1"/>
</dbReference>
<proteinExistence type="predicted"/>
<feature type="domain" description="HTH cro/C1-type" evidence="2">
    <location>
        <begin position="40"/>
        <end position="95"/>
    </location>
</feature>
<evidence type="ECO:0000313" key="3">
    <source>
        <dbReference type="EMBL" id="RAP39462.1"/>
    </source>
</evidence>
<sequence length="240" mass="26000">MAPDDGVNTPFRQGDITPARDAPEHGYFPPMDRDRFKSRLSQIIEERGLEVAPLARAAGVKRDVVRDLLRGKKESLVVENAAMIASALGMSLDEMLGSAPGTPSTIAIAGKVGAGARVPVFDAYEKGDGPQVECPPGLSPHNIVAVEIEGDSMEPVYSAGDLLFYTRWSAEGVPSDVVGKRCVCECEEGLGWVKVIHQGREPGLFDLHSFNDQTPPMYGLRLKWAAPIKLHWPAELAKKI</sequence>
<reference evidence="3 4" key="1">
    <citation type="submission" date="2017-01" db="EMBL/GenBank/DDBJ databases">
        <title>Genome sequence of Rhodovulum viride JA756.</title>
        <authorList>
            <person name="Lakshmi K.V."/>
            <person name="Tushar L.D."/>
            <person name="Sasikala C."/>
            <person name="Venkataramana C."/>
        </authorList>
    </citation>
    <scope>NUCLEOTIDE SEQUENCE [LARGE SCALE GENOMIC DNA]</scope>
    <source>
        <strain evidence="3 4">JA756</strain>
    </source>
</reference>
<protein>
    <recommendedName>
        <fullName evidence="2">HTH cro/C1-type domain-containing protein</fullName>
    </recommendedName>
</protein>
<dbReference type="Gene3D" id="1.10.260.40">
    <property type="entry name" value="lambda repressor-like DNA-binding domains"/>
    <property type="match status" value="1"/>
</dbReference>
<keyword evidence="4" id="KW-1185">Reference proteome</keyword>
<dbReference type="CDD" id="cd06462">
    <property type="entry name" value="Peptidase_S24_S26"/>
    <property type="match status" value="1"/>
</dbReference>
<dbReference type="Proteomes" id="UP000248659">
    <property type="component" value="Unassembled WGS sequence"/>
</dbReference>
<dbReference type="Gene3D" id="2.10.109.10">
    <property type="entry name" value="Umud Fragment, subunit A"/>
    <property type="match status" value="1"/>
</dbReference>
<dbReference type="SMART" id="SM00530">
    <property type="entry name" value="HTH_XRE"/>
    <property type="match status" value="1"/>
</dbReference>
<evidence type="ECO:0000259" key="2">
    <source>
        <dbReference type="PROSITE" id="PS50943"/>
    </source>
</evidence>
<feature type="region of interest" description="Disordered" evidence="1">
    <location>
        <begin position="1"/>
        <end position="30"/>
    </location>
</feature>
<dbReference type="SUPFAM" id="SSF47413">
    <property type="entry name" value="lambda repressor-like DNA-binding domains"/>
    <property type="match status" value="1"/>
</dbReference>
<dbReference type="CDD" id="cd00093">
    <property type="entry name" value="HTH_XRE"/>
    <property type="match status" value="1"/>
</dbReference>